<evidence type="ECO:0000256" key="1">
    <source>
        <dbReference type="ARBA" id="ARBA00008210"/>
    </source>
</evidence>
<name>A0A2G5DP19_AQUCA</name>
<sequence length="72" mass="8183">MASSCRDMGKQMWPELLGVHGEVAAAKIRRQNANIVVVIVPEGMYVTMDFRCDRVRIWVDKRGIVKQVPRLG</sequence>
<dbReference type="Pfam" id="PF00280">
    <property type="entry name" value="potato_inhibit"/>
    <property type="match status" value="1"/>
</dbReference>
<keyword evidence="5" id="KW-1185">Reference proteome</keyword>
<organism evidence="4 5">
    <name type="scientific">Aquilegia coerulea</name>
    <name type="common">Rocky mountain columbine</name>
    <dbReference type="NCBI Taxonomy" id="218851"/>
    <lineage>
        <taxon>Eukaryota</taxon>
        <taxon>Viridiplantae</taxon>
        <taxon>Streptophyta</taxon>
        <taxon>Embryophyta</taxon>
        <taxon>Tracheophyta</taxon>
        <taxon>Spermatophyta</taxon>
        <taxon>Magnoliopsida</taxon>
        <taxon>Ranunculales</taxon>
        <taxon>Ranunculaceae</taxon>
        <taxon>Thalictroideae</taxon>
        <taxon>Aquilegia</taxon>
    </lineage>
</organism>
<protein>
    <submittedName>
        <fullName evidence="4">Uncharacterized protein</fullName>
    </submittedName>
</protein>
<evidence type="ECO:0000256" key="3">
    <source>
        <dbReference type="ARBA" id="ARBA00022900"/>
    </source>
</evidence>
<dbReference type="PRINTS" id="PR00292">
    <property type="entry name" value="POTATOINHBTR"/>
</dbReference>
<dbReference type="InterPro" id="IPR036354">
    <property type="entry name" value="Prot_inh_pot1_sf"/>
</dbReference>
<dbReference type="Gene3D" id="3.30.10.10">
    <property type="entry name" value="Trypsin Inhibitor V, subunit A"/>
    <property type="match status" value="1"/>
</dbReference>
<dbReference type="PROSITE" id="PS00285">
    <property type="entry name" value="POTATO_INHIBITOR"/>
    <property type="match status" value="1"/>
</dbReference>
<evidence type="ECO:0000256" key="2">
    <source>
        <dbReference type="ARBA" id="ARBA00022690"/>
    </source>
</evidence>
<dbReference type="PANTHER" id="PTHR33091:SF73">
    <property type="entry name" value="INHIBITOR OF TRYPSIN AND HAGEMAN FACTOR-LIKE"/>
    <property type="match status" value="1"/>
</dbReference>
<evidence type="ECO:0000313" key="4">
    <source>
        <dbReference type="EMBL" id="PIA45264.1"/>
    </source>
</evidence>
<dbReference type="FunCoup" id="A0A2G5DP19">
    <property type="interactions" value="2"/>
</dbReference>
<comment type="similarity">
    <text evidence="1">Belongs to the protease inhibitor I13 (potato type I serine protease inhibitor) family.</text>
</comment>
<dbReference type="AlphaFoldDB" id="A0A2G5DP19"/>
<dbReference type="InterPro" id="IPR000864">
    <property type="entry name" value="Prot_inh_pot1"/>
</dbReference>
<dbReference type="GO" id="GO:0009611">
    <property type="term" value="P:response to wounding"/>
    <property type="evidence" value="ECO:0007669"/>
    <property type="project" value="InterPro"/>
</dbReference>
<dbReference type="SUPFAM" id="SSF54654">
    <property type="entry name" value="CI-2 family of serine protease inhibitors"/>
    <property type="match status" value="1"/>
</dbReference>
<dbReference type="STRING" id="218851.A0A2G5DP19"/>
<keyword evidence="3" id="KW-0722">Serine protease inhibitor</keyword>
<dbReference type="OrthoDB" id="10013825at2759"/>
<dbReference type="PANTHER" id="PTHR33091">
    <property type="entry name" value="PROTEIN, PUTATIVE, EXPRESSED-RELATED"/>
    <property type="match status" value="1"/>
</dbReference>
<dbReference type="GO" id="GO:0004867">
    <property type="term" value="F:serine-type endopeptidase inhibitor activity"/>
    <property type="evidence" value="ECO:0007669"/>
    <property type="project" value="UniProtKB-KW"/>
</dbReference>
<evidence type="ECO:0000313" key="5">
    <source>
        <dbReference type="Proteomes" id="UP000230069"/>
    </source>
</evidence>
<dbReference type="Proteomes" id="UP000230069">
    <property type="component" value="Unassembled WGS sequence"/>
</dbReference>
<accession>A0A2G5DP19</accession>
<dbReference type="InParanoid" id="A0A2G5DP19"/>
<dbReference type="EMBL" id="KZ305034">
    <property type="protein sequence ID" value="PIA45264.1"/>
    <property type="molecule type" value="Genomic_DNA"/>
</dbReference>
<reference evidence="4 5" key="1">
    <citation type="submission" date="2017-09" db="EMBL/GenBank/DDBJ databases">
        <title>WGS assembly of Aquilegia coerulea Goldsmith.</title>
        <authorList>
            <person name="Hodges S."/>
            <person name="Kramer E."/>
            <person name="Nordborg M."/>
            <person name="Tomkins J."/>
            <person name="Borevitz J."/>
            <person name="Derieg N."/>
            <person name="Yan J."/>
            <person name="Mihaltcheva S."/>
            <person name="Hayes R.D."/>
            <person name="Rokhsar D."/>
        </authorList>
    </citation>
    <scope>NUCLEOTIDE SEQUENCE [LARGE SCALE GENOMIC DNA]</scope>
    <source>
        <strain evidence="5">cv. Goldsmith</strain>
    </source>
</reference>
<keyword evidence="2" id="KW-0646">Protease inhibitor</keyword>
<proteinExistence type="inferred from homology"/>
<gene>
    <name evidence="4" type="ORF">AQUCO_01700657v1</name>
</gene>